<evidence type="ECO:0008006" key="5">
    <source>
        <dbReference type="Google" id="ProtNLM"/>
    </source>
</evidence>
<dbReference type="SUPFAM" id="SSF103088">
    <property type="entry name" value="OmpA-like"/>
    <property type="match status" value="1"/>
</dbReference>
<feature type="compositionally biased region" description="Pro residues" evidence="1">
    <location>
        <begin position="358"/>
        <end position="367"/>
    </location>
</feature>
<evidence type="ECO:0000313" key="4">
    <source>
        <dbReference type="Proteomes" id="UP000189935"/>
    </source>
</evidence>
<keyword evidence="2" id="KW-0472">Membrane</keyword>
<evidence type="ECO:0000256" key="2">
    <source>
        <dbReference type="SAM" id="Phobius"/>
    </source>
</evidence>
<dbReference type="Proteomes" id="UP000189935">
    <property type="component" value="Chromosome I"/>
</dbReference>
<dbReference type="InterPro" id="IPR036737">
    <property type="entry name" value="OmpA-like_sf"/>
</dbReference>
<feature type="transmembrane region" description="Helical" evidence="2">
    <location>
        <begin position="16"/>
        <end position="41"/>
    </location>
</feature>
<organism evidence="3 4">
    <name type="scientific">Bradyrhizobium lablabi</name>
    <dbReference type="NCBI Taxonomy" id="722472"/>
    <lineage>
        <taxon>Bacteria</taxon>
        <taxon>Pseudomonadati</taxon>
        <taxon>Pseudomonadota</taxon>
        <taxon>Alphaproteobacteria</taxon>
        <taxon>Hyphomicrobiales</taxon>
        <taxon>Nitrobacteraceae</taxon>
        <taxon>Bradyrhizobium</taxon>
    </lineage>
</organism>
<feature type="region of interest" description="Disordered" evidence="1">
    <location>
        <begin position="343"/>
        <end position="372"/>
    </location>
</feature>
<name>A0A1M6SXV3_9BRAD</name>
<sequence length="385" mass="42466">MDGHIFRQSSSYRQGLVLGLTMAEIVILLIFCLLITMATFLKREQTRRQEAEEQVRVERVDSMAEHNLIMAIKQNPELYERLRSEVSSSAGAKAVDEFWRELVESRNAMAELKKGGLSEKDISDRLANVDRLNSRGISVEKALRDAEIVGSIEKIMPELAKPSTTPQMIADAIAKGLSAGNQPAHQWPPIISLSEAGGYFFETGSAELSPEFRDKLITSTPEEIAALIKKYDVDVVEVVGHTDEQPVGLRQSNLDRDLVPVLKNYADVASLVPADNAGLGLARAVSVVSVLNRSPLLYGYKLIPLSGAQLVNTDETLAVDGFFSGDIRERRRIEIRLRKSTPHDVPLDASSAPVALTRPPPPRPKPLFPTISRPYAAPQNLMPIR</sequence>
<dbReference type="EMBL" id="LT670844">
    <property type="protein sequence ID" value="SHK49523.1"/>
    <property type="molecule type" value="Genomic_DNA"/>
</dbReference>
<keyword evidence="2" id="KW-0812">Transmembrane</keyword>
<dbReference type="AlphaFoldDB" id="A0A1M6SXV3"/>
<gene>
    <name evidence="3" type="ORF">SAMN05444159_3399</name>
</gene>
<reference evidence="3 4" key="1">
    <citation type="submission" date="2016-11" db="EMBL/GenBank/DDBJ databases">
        <authorList>
            <person name="Jaros S."/>
            <person name="Januszkiewicz K."/>
            <person name="Wedrychowicz H."/>
        </authorList>
    </citation>
    <scope>NUCLEOTIDE SEQUENCE [LARGE SCALE GENOMIC DNA]</scope>
    <source>
        <strain evidence="3 4">GAS499</strain>
    </source>
</reference>
<dbReference type="OrthoDB" id="559153at2"/>
<accession>A0A1M6SXV3</accession>
<evidence type="ECO:0000256" key="1">
    <source>
        <dbReference type="SAM" id="MobiDB-lite"/>
    </source>
</evidence>
<dbReference type="Gene3D" id="3.30.1330.60">
    <property type="entry name" value="OmpA-like domain"/>
    <property type="match status" value="1"/>
</dbReference>
<dbReference type="RefSeq" id="WP_079539577.1">
    <property type="nucleotide sequence ID" value="NZ_LT670844.1"/>
</dbReference>
<keyword evidence="2" id="KW-1133">Transmembrane helix</keyword>
<protein>
    <recommendedName>
        <fullName evidence="5">OmpA family protein</fullName>
    </recommendedName>
</protein>
<evidence type="ECO:0000313" key="3">
    <source>
        <dbReference type="EMBL" id="SHK49523.1"/>
    </source>
</evidence>
<proteinExistence type="predicted"/>